<evidence type="ECO:0000313" key="1">
    <source>
        <dbReference type="EMBL" id="GHC75401.1"/>
    </source>
</evidence>
<comment type="caution">
    <text evidence="1">The sequence shown here is derived from an EMBL/GenBank/DDBJ whole genome shotgun (WGS) entry which is preliminary data.</text>
</comment>
<gene>
    <name evidence="1" type="ORF">GCM10007320_13520</name>
</gene>
<dbReference type="EMBL" id="BMYK01000003">
    <property type="protein sequence ID" value="GHC75401.1"/>
    <property type="molecule type" value="Genomic_DNA"/>
</dbReference>
<reference evidence="2" key="1">
    <citation type="journal article" date="2019" name="Int. J. Syst. Evol. Microbiol.">
        <title>The Global Catalogue of Microorganisms (GCM) 10K type strain sequencing project: providing services to taxonomists for standard genome sequencing and annotation.</title>
        <authorList>
            <consortium name="The Broad Institute Genomics Platform"/>
            <consortium name="The Broad Institute Genome Sequencing Center for Infectious Disease"/>
            <person name="Wu L."/>
            <person name="Ma J."/>
        </authorList>
    </citation>
    <scope>NUCLEOTIDE SEQUENCE [LARGE SCALE GENOMIC DNA]</scope>
    <source>
        <strain evidence="2">KCTC 23314</strain>
    </source>
</reference>
<organism evidence="1 2">
    <name type="scientific">Pseudorhodoferax aquiterrae</name>
    <dbReference type="NCBI Taxonomy" id="747304"/>
    <lineage>
        <taxon>Bacteria</taxon>
        <taxon>Pseudomonadati</taxon>
        <taxon>Pseudomonadota</taxon>
        <taxon>Betaproteobacteria</taxon>
        <taxon>Burkholderiales</taxon>
        <taxon>Comamonadaceae</taxon>
    </lineage>
</organism>
<dbReference type="Proteomes" id="UP000626210">
    <property type="component" value="Unassembled WGS sequence"/>
</dbReference>
<dbReference type="RefSeq" id="WP_189686191.1">
    <property type="nucleotide sequence ID" value="NZ_BMYK01000003.1"/>
</dbReference>
<sequence length="140" mass="15781">MPLTPLGNVSGDRSAFGQRTGRQGWLRWLWSRREGRLDEIRRLMLAQLATIADSEQRAGLAVRIKSAADPEALWALRGDWMAALADHEGLLLARQRMSDVSFMFAGLLDREEHARTGLEVLRTDVPRGLVRHAAQMRADH</sequence>
<accession>A0ABQ3FYD4</accession>
<evidence type="ECO:0000313" key="2">
    <source>
        <dbReference type="Proteomes" id="UP000626210"/>
    </source>
</evidence>
<name>A0ABQ3FYD4_9BURK</name>
<keyword evidence="2" id="KW-1185">Reference proteome</keyword>
<proteinExistence type="predicted"/>
<protein>
    <submittedName>
        <fullName evidence="1">Uncharacterized protein</fullName>
    </submittedName>
</protein>